<dbReference type="Pfam" id="PF06527">
    <property type="entry name" value="TniQ"/>
    <property type="match status" value="1"/>
</dbReference>
<evidence type="ECO:0000313" key="3">
    <source>
        <dbReference type="Proteomes" id="UP001267710"/>
    </source>
</evidence>
<feature type="domain" description="TniQ" evidence="1">
    <location>
        <begin position="31"/>
        <end position="173"/>
    </location>
</feature>
<gene>
    <name evidence="2" type="ORF">QE399_000941</name>
</gene>
<dbReference type="InterPro" id="IPR009492">
    <property type="entry name" value="TniQ"/>
</dbReference>
<reference evidence="2 3" key="1">
    <citation type="submission" date="2023-08" db="EMBL/GenBank/DDBJ databases">
        <title>Functional and genomic diversity of the sorghum phyllosphere microbiome.</title>
        <authorList>
            <person name="Shade A."/>
        </authorList>
    </citation>
    <scope>NUCLEOTIDE SEQUENCE [LARGE SCALE GENOMIC DNA]</scope>
    <source>
        <strain evidence="2 3">SORGH_AS_0335</strain>
    </source>
</reference>
<keyword evidence="3" id="KW-1185">Reference proteome</keyword>
<sequence length="365" mass="41619">MGATFQTKDVSSAIVNADGEYGPRAQAALWPIRYKPLPDELLSSWLVRLAHGHGLKVQSFCNLLFGNRRQVWNRDIDRLAPPWLVDALAVHTGTPAEIARRTTLQVFEGTLYPHFHPSGTLLWIQNMQMYHRQREGVGQQFCPECLATDSTPYFRKTWRVSLKTFCLIHNCLLLDHCHACGAAVAFHRVDMNAEWVEDALLSRCHECGQELGSGPRIAPAIWDDEAFLAIRKIISALDVATDGHPTLLAPGTLAVLRHLCTMQLGHRRKQRLQAYLTEIFRAEDLQINSPKRVVIESLGSDLRHNIIVWAAWLLCAPGERIEQAIAARAVQFNHFLRDFDDPPQWYLDCVRQHAGAWRRYREMLH</sequence>
<accession>A0ABU1I7S0</accession>
<name>A0ABU1I7S0_9BURK</name>
<proteinExistence type="predicted"/>
<dbReference type="EMBL" id="JAVIZX010000001">
    <property type="protein sequence ID" value="MDR6213252.1"/>
    <property type="molecule type" value="Genomic_DNA"/>
</dbReference>
<comment type="caution">
    <text evidence="2">The sequence shown here is derived from an EMBL/GenBank/DDBJ whole genome shotgun (WGS) entry which is preliminary data.</text>
</comment>
<protein>
    <recommendedName>
        <fullName evidence="1">TniQ domain-containing protein</fullName>
    </recommendedName>
</protein>
<evidence type="ECO:0000313" key="2">
    <source>
        <dbReference type="EMBL" id="MDR6213252.1"/>
    </source>
</evidence>
<dbReference type="Proteomes" id="UP001267710">
    <property type="component" value="Unassembled WGS sequence"/>
</dbReference>
<organism evidence="2 3">
    <name type="scientific">Paracidovorax wautersii</name>
    <dbReference type="NCBI Taxonomy" id="1177982"/>
    <lineage>
        <taxon>Bacteria</taxon>
        <taxon>Pseudomonadati</taxon>
        <taxon>Pseudomonadota</taxon>
        <taxon>Betaproteobacteria</taxon>
        <taxon>Burkholderiales</taxon>
        <taxon>Comamonadaceae</taxon>
        <taxon>Paracidovorax</taxon>
    </lineage>
</organism>
<evidence type="ECO:0000259" key="1">
    <source>
        <dbReference type="Pfam" id="PF06527"/>
    </source>
</evidence>
<dbReference type="RefSeq" id="WP_309826598.1">
    <property type="nucleotide sequence ID" value="NZ_JAVIZX010000001.1"/>
</dbReference>